<gene>
    <name evidence="2" type="ORF">GCG54_00012682</name>
</gene>
<dbReference type="CDD" id="cd00022">
    <property type="entry name" value="BIR"/>
    <property type="match status" value="1"/>
</dbReference>
<feature type="compositionally biased region" description="Basic residues" evidence="1">
    <location>
        <begin position="129"/>
        <end position="139"/>
    </location>
</feature>
<dbReference type="GO" id="GO:0005737">
    <property type="term" value="C:cytoplasm"/>
    <property type="evidence" value="ECO:0007669"/>
    <property type="project" value="TreeGrafter"/>
</dbReference>
<evidence type="ECO:0000313" key="3">
    <source>
        <dbReference type="Proteomes" id="UP000613401"/>
    </source>
</evidence>
<feature type="region of interest" description="Disordered" evidence="1">
    <location>
        <begin position="119"/>
        <end position="141"/>
    </location>
</feature>
<dbReference type="SMART" id="SM00238">
    <property type="entry name" value="BIR"/>
    <property type="match status" value="1"/>
</dbReference>
<dbReference type="Pfam" id="PF00653">
    <property type="entry name" value="BIR"/>
    <property type="match status" value="1"/>
</dbReference>
<dbReference type="RefSeq" id="XP_045267261.1">
    <property type="nucleotide sequence ID" value="XM_045412556.1"/>
</dbReference>
<protein>
    <submittedName>
        <fullName evidence="2">Uncharacterized protein</fullName>
    </submittedName>
</protein>
<dbReference type="PROSITE" id="PS50143">
    <property type="entry name" value="BIR_REPEAT_2"/>
    <property type="match status" value="1"/>
</dbReference>
<dbReference type="InterPro" id="IPR050784">
    <property type="entry name" value="IAP"/>
</dbReference>
<keyword evidence="3" id="KW-1185">Reference proteome</keyword>
<dbReference type="AlphaFoldDB" id="A0A8H4CQM9"/>
<dbReference type="Proteomes" id="UP000613401">
    <property type="component" value="Unassembled WGS sequence"/>
</dbReference>
<dbReference type="PANTHER" id="PTHR10044">
    <property type="entry name" value="INHIBITOR OF APOPTOSIS"/>
    <property type="match status" value="1"/>
</dbReference>
<accession>A0A8H4CQM9</accession>
<reference evidence="2" key="1">
    <citation type="journal article" date="2020" name="Phytopathology">
        <title>Genome sequence and comparative analysis of Colletotrichum gloeosporioides isolated from Liriodendron leaves.</title>
        <authorList>
            <person name="Fu F.F."/>
            <person name="Hao Z."/>
            <person name="Wang P."/>
            <person name="Lu Y."/>
            <person name="Xue L.J."/>
            <person name="Wei G."/>
            <person name="Tian Y."/>
            <person name="Baishi H."/>
            <person name="Xu H."/>
            <person name="Shi J."/>
            <person name="Cheng T."/>
            <person name="Wang G."/>
            <person name="Yi Y."/>
            <person name="Chen J."/>
        </authorList>
    </citation>
    <scope>NUCLEOTIDE SEQUENCE</scope>
    <source>
        <strain evidence="2">Lc1</strain>
    </source>
</reference>
<name>A0A8H4CQM9_COLGL</name>
<dbReference type="GeneID" id="69019800"/>
<evidence type="ECO:0000256" key="1">
    <source>
        <dbReference type="SAM" id="MobiDB-lite"/>
    </source>
</evidence>
<dbReference type="Gene3D" id="1.10.1170.10">
    <property type="entry name" value="Inhibitor Of Apoptosis Protein (2mihbC-IAP-1), Chain A"/>
    <property type="match status" value="1"/>
</dbReference>
<proteinExistence type="predicted"/>
<dbReference type="SUPFAM" id="SSF57924">
    <property type="entry name" value="Inhibitor of apoptosis (IAP) repeat"/>
    <property type="match status" value="1"/>
</dbReference>
<organism evidence="2 3">
    <name type="scientific">Colletotrichum gloeosporioides</name>
    <name type="common">Anthracnose fungus</name>
    <name type="synonym">Glomerella cingulata</name>
    <dbReference type="NCBI Taxonomy" id="474922"/>
    <lineage>
        <taxon>Eukaryota</taxon>
        <taxon>Fungi</taxon>
        <taxon>Dikarya</taxon>
        <taxon>Ascomycota</taxon>
        <taxon>Pezizomycotina</taxon>
        <taxon>Sordariomycetes</taxon>
        <taxon>Hypocreomycetidae</taxon>
        <taxon>Glomerellales</taxon>
        <taxon>Glomerellaceae</taxon>
        <taxon>Colletotrichum</taxon>
        <taxon>Colletotrichum gloeosporioides species complex</taxon>
    </lineage>
</organism>
<dbReference type="EMBL" id="WVTB01000024">
    <property type="protein sequence ID" value="KAF3808102.1"/>
    <property type="molecule type" value="Genomic_DNA"/>
</dbReference>
<evidence type="ECO:0000313" key="2">
    <source>
        <dbReference type="EMBL" id="KAF3808102.1"/>
    </source>
</evidence>
<dbReference type="GO" id="GO:0005634">
    <property type="term" value="C:nucleus"/>
    <property type="evidence" value="ECO:0007669"/>
    <property type="project" value="TreeGrafter"/>
</dbReference>
<sequence length="202" mass="22606">MNMDEYNCRLLSFVPRALDGEAERWPVDTLRPEDMAGAGFRYTGERRHQADSVTCDFCEMQAWAWEAKDDPFEEHQTGSPNCQYLTTQLFKDRHGVFLLKREATDKASPAASNTVDEILTPPVTPVKPKAGRKPGRKPGRSMVLSPIVTVYDSTPSDDQKQNAVHRETENSPIEIAITAGGTKFTIQVADVGPRGTKRRRID</sequence>
<dbReference type="GO" id="GO:0051726">
    <property type="term" value="P:regulation of cell cycle"/>
    <property type="evidence" value="ECO:0007669"/>
    <property type="project" value="TreeGrafter"/>
</dbReference>
<comment type="caution">
    <text evidence="2">The sequence shown here is derived from an EMBL/GenBank/DDBJ whole genome shotgun (WGS) entry which is preliminary data.</text>
</comment>
<dbReference type="PANTHER" id="PTHR10044:SF139">
    <property type="entry name" value="DEATH-ASSOCIATED INHIBITOR OF APOPTOSIS 2"/>
    <property type="match status" value="1"/>
</dbReference>
<reference evidence="2" key="2">
    <citation type="submission" date="2020-03" db="EMBL/GenBank/DDBJ databases">
        <authorList>
            <person name="Fu F.-F."/>
            <person name="Chen J."/>
        </authorList>
    </citation>
    <scope>NUCLEOTIDE SEQUENCE</scope>
    <source>
        <strain evidence="2">Lc1</strain>
    </source>
</reference>
<dbReference type="InterPro" id="IPR001370">
    <property type="entry name" value="BIR_rpt"/>
</dbReference>